<dbReference type="PIRSF" id="PIRSF010521">
    <property type="entry name" value="DUF922_bac"/>
    <property type="match status" value="1"/>
</dbReference>
<protein>
    <submittedName>
        <fullName evidence="2">Peptidase</fullName>
    </submittedName>
</protein>
<dbReference type="RefSeq" id="WP_106713626.1">
    <property type="nucleotide sequence ID" value="NZ_PGGO01000025.1"/>
</dbReference>
<accession>A0A2P7BA93</accession>
<comment type="caution">
    <text evidence="2">The sequence shown here is derived from an EMBL/GenBank/DDBJ whole genome shotgun (WGS) entry which is preliminary data.</text>
</comment>
<keyword evidence="1" id="KW-0732">Signal</keyword>
<organism evidence="2 3">
    <name type="scientific">Phyllobacterium brassicacearum</name>
    <dbReference type="NCBI Taxonomy" id="314235"/>
    <lineage>
        <taxon>Bacteria</taxon>
        <taxon>Pseudomonadati</taxon>
        <taxon>Pseudomonadota</taxon>
        <taxon>Alphaproteobacteria</taxon>
        <taxon>Hyphomicrobiales</taxon>
        <taxon>Phyllobacteriaceae</taxon>
        <taxon>Phyllobacterium</taxon>
    </lineage>
</organism>
<dbReference type="OrthoDB" id="7888967at2"/>
<evidence type="ECO:0000313" key="3">
    <source>
        <dbReference type="Proteomes" id="UP000241444"/>
    </source>
</evidence>
<name>A0A2P7BA93_9HYPH</name>
<keyword evidence="3" id="KW-1185">Reference proteome</keyword>
<dbReference type="InterPro" id="IPR010321">
    <property type="entry name" value="DUF922"/>
</dbReference>
<sequence>MAVAKVASLGMALFVAIPTADAAVVLRKYEYFAVNGRTAEDLDRELGRRGPKLETTGQRHPGAVQMRFTNKTKYGSDGKNCRVVDADIVVHAKVFLPRWNQRRTAQPDLALIWDTFSADIKRHEEGHIGIARSAAGNMERQIKALPWRGDCATLKNDIVTLTPKLMRQHNLAQIQFDKVEGINFESRFERLLTYRLIREFGGQTP</sequence>
<reference evidence="3" key="1">
    <citation type="submission" date="2017-11" db="EMBL/GenBank/DDBJ databases">
        <authorList>
            <person name="Kuznetsova I."/>
            <person name="Sazanova A."/>
            <person name="Chirak E."/>
            <person name="Safronova V."/>
            <person name="Willems A."/>
        </authorList>
    </citation>
    <scope>NUCLEOTIDE SEQUENCE [LARGE SCALE GENOMIC DNA]</scope>
    <source>
        <strain evidence="3">STM 196</strain>
    </source>
</reference>
<evidence type="ECO:0000256" key="1">
    <source>
        <dbReference type="SAM" id="SignalP"/>
    </source>
</evidence>
<dbReference type="Pfam" id="PF06037">
    <property type="entry name" value="DUF922"/>
    <property type="match status" value="1"/>
</dbReference>
<dbReference type="AlphaFoldDB" id="A0A2P7BA93"/>
<feature type="chain" id="PRO_5015181533" evidence="1">
    <location>
        <begin position="23"/>
        <end position="205"/>
    </location>
</feature>
<dbReference type="Proteomes" id="UP000241444">
    <property type="component" value="Unassembled WGS sequence"/>
</dbReference>
<evidence type="ECO:0000313" key="2">
    <source>
        <dbReference type="EMBL" id="PSH63352.1"/>
    </source>
</evidence>
<feature type="signal peptide" evidence="1">
    <location>
        <begin position="1"/>
        <end position="22"/>
    </location>
</feature>
<dbReference type="EMBL" id="PGGO01000025">
    <property type="protein sequence ID" value="PSH63352.1"/>
    <property type="molecule type" value="Genomic_DNA"/>
</dbReference>
<gene>
    <name evidence="2" type="ORF">CU102_24120</name>
</gene>
<proteinExistence type="predicted"/>